<keyword evidence="3" id="KW-1185">Reference proteome</keyword>
<feature type="region of interest" description="Disordered" evidence="1">
    <location>
        <begin position="112"/>
        <end position="131"/>
    </location>
</feature>
<dbReference type="AlphaFoldDB" id="A0A1L9SY19"/>
<accession>A0A1L9SY19</accession>
<evidence type="ECO:0000313" key="3">
    <source>
        <dbReference type="Proteomes" id="UP000184356"/>
    </source>
</evidence>
<dbReference type="RefSeq" id="XP_040695852.1">
    <property type="nucleotide sequence ID" value="XM_040850611.1"/>
</dbReference>
<dbReference type="OrthoDB" id="9997739at2759"/>
<gene>
    <name evidence="2" type="ORF">ASPSYDRAFT_719511</name>
</gene>
<evidence type="ECO:0000256" key="1">
    <source>
        <dbReference type="SAM" id="MobiDB-lite"/>
    </source>
</evidence>
<organism evidence="2 3">
    <name type="scientific">Aspergillus sydowii CBS 593.65</name>
    <dbReference type="NCBI Taxonomy" id="1036612"/>
    <lineage>
        <taxon>Eukaryota</taxon>
        <taxon>Fungi</taxon>
        <taxon>Dikarya</taxon>
        <taxon>Ascomycota</taxon>
        <taxon>Pezizomycotina</taxon>
        <taxon>Eurotiomycetes</taxon>
        <taxon>Eurotiomycetidae</taxon>
        <taxon>Eurotiales</taxon>
        <taxon>Aspergillaceae</taxon>
        <taxon>Aspergillus</taxon>
        <taxon>Aspergillus subgen. Nidulantes</taxon>
    </lineage>
</organism>
<dbReference type="EMBL" id="KV878606">
    <property type="protein sequence ID" value="OJJ52046.1"/>
    <property type="molecule type" value="Genomic_DNA"/>
</dbReference>
<proteinExistence type="predicted"/>
<dbReference type="Gene3D" id="3.30.710.10">
    <property type="entry name" value="Potassium Channel Kv1.1, Chain A"/>
    <property type="match status" value="1"/>
</dbReference>
<protein>
    <recommendedName>
        <fullName evidence="4">BTB domain-containing protein</fullName>
    </recommendedName>
</protein>
<sequence length="282" mass="31969">MSIIVNRKRRTKYTCKPRNSFGISALLTPMMAARNNKVFLSKPLKFTVGTNCEEVFIHGEVLKSRATPWFDANSGKFAGDESLVIKDADRHIFSLVSQYLYTGDYSIALPSDDPPPGLTSGGPEKPEQERASVLEGNLFRDSDSVHLFANYIVRHIQPRPSEGSQCSYNPAEDYTEALLTHARLHVFAARYELQELRDICLFKLLYLLHAVPLYKDRIGDIVRLFNFVFGADARLCENIIIMLRHYVIRYLGLFLRNKGFQILLREQPSLAALLLNTLGNGL</sequence>
<evidence type="ECO:0000313" key="2">
    <source>
        <dbReference type="EMBL" id="OJJ52046.1"/>
    </source>
</evidence>
<name>A0A1L9SY19_9EURO</name>
<dbReference type="STRING" id="1036612.A0A1L9SY19"/>
<evidence type="ECO:0008006" key="4">
    <source>
        <dbReference type="Google" id="ProtNLM"/>
    </source>
</evidence>
<dbReference type="VEuPathDB" id="FungiDB:ASPSYDRAFT_719511"/>
<dbReference type="GeneID" id="63766684"/>
<dbReference type="Proteomes" id="UP000184356">
    <property type="component" value="Unassembled WGS sequence"/>
</dbReference>
<dbReference type="InterPro" id="IPR011333">
    <property type="entry name" value="SKP1/BTB/POZ_sf"/>
</dbReference>
<reference evidence="3" key="1">
    <citation type="journal article" date="2017" name="Genome Biol.">
        <title>Comparative genomics reveals high biological diversity and specific adaptations in the industrially and medically important fungal genus Aspergillus.</title>
        <authorList>
            <person name="de Vries R.P."/>
            <person name="Riley R."/>
            <person name="Wiebenga A."/>
            <person name="Aguilar-Osorio G."/>
            <person name="Amillis S."/>
            <person name="Uchima C.A."/>
            <person name="Anderluh G."/>
            <person name="Asadollahi M."/>
            <person name="Askin M."/>
            <person name="Barry K."/>
            <person name="Battaglia E."/>
            <person name="Bayram O."/>
            <person name="Benocci T."/>
            <person name="Braus-Stromeyer S.A."/>
            <person name="Caldana C."/>
            <person name="Canovas D."/>
            <person name="Cerqueira G.C."/>
            <person name="Chen F."/>
            <person name="Chen W."/>
            <person name="Choi C."/>
            <person name="Clum A."/>
            <person name="Dos Santos R.A."/>
            <person name="Damasio A.R."/>
            <person name="Diallinas G."/>
            <person name="Emri T."/>
            <person name="Fekete E."/>
            <person name="Flipphi M."/>
            <person name="Freyberg S."/>
            <person name="Gallo A."/>
            <person name="Gournas C."/>
            <person name="Habgood R."/>
            <person name="Hainaut M."/>
            <person name="Harispe M.L."/>
            <person name="Henrissat B."/>
            <person name="Hilden K.S."/>
            <person name="Hope R."/>
            <person name="Hossain A."/>
            <person name="Karabika E."/>
            <person name="Karaffa L."/>
            <person name="Karanyi Z."/>
            <person name="Krasevec N."/>
            <person name="Kuo A."/>
            <person name="Kusch H."/>
            <person name="LaButti K."/>
            <person name="Lagendijk E.L."/>
            <person name="Lapidus A."/>
            <person name="Levasseur A."/>
            <person name="Lindquist E."/>
            <person name="Lipzen A."/>
            <person name="Logrieco A.F."/>
            <person name="MacCabe A."/>
            <person name="Maekelae M.R."/>
            <person name="Malavazi I."/>
            <person name="Melin P."/>
            <person name="Meyer V."/>
            <person name="Mielnichuk N."/>
            <person name="Miskei M."/>
            <person name="Molnar A.P."/>
            <person name="Mule G."/>
            <person name="Ngan C.Y."/>
            <person name="Orejas M."/>
            <person name="Orosz E."/>
            <person name="Ouedraogo J.P."/>
            <person name="Overkamp K.M."/>
            <person name="Park H.-S."/>
            <person name="Perrone G."/>
            <person name="Piumi F."/>
            <person name="Punt P.J."/>
            <person name="Ram A.F."/>
            <person name="Ramon A."/>
            <person name="Rauscher S."/>
            <person name="Record E."/>
            <person name="Riano-Pachon D.M."/>
            <person name="Robert V."/>
            <person name="Roehrig J."/>
            <person name="Ruller R."/>
            <person name="Salamov A."/>
            <person name="Salih N.S."/>
            <person name="Samson R.A."/>
            <person name="Sandor E."/>
            <person name="Sanguinetti M."/>
            <person name="Schuetze T."/>
            <person name="Sepcic K."/>
            <person name="Shelest E."/>
            <person name="Sherlock G."/>
            <person name="Sophianopoulou V."/>
            <person name="Squina F.M."/>
            <person name="Sun H."/>
            <person name="Susca A."/>
            <person name="Todd R.B."/>
            <person name="Tsang A."/>
            <person name="Unkles S.E."/>
            <person name="van de Wiele N."/>
            <person name="van Rossen-Uffink D."/>
            <person name="Oliveira J.V."/>
            <person name="Vesth T.C."/>
            <person name="Visser J."/>
            <person name="Yu J.-H."/>
            <person name="Zhou M."/>
            <person name="Andersen M.R."/>
            <person name="Archer D.B."/>
            <person name="Baker S.E."/>
            <person name="Benoit I."/>
            <person name="Brakhage A.A."/>
            <person name="Braus G.H."/>
            <person name="Fischer R."/>
            <person name="Frisvad J.C."/>
            <person name="Goldman G.H."/>
            <person name="Houbraken J."/>
            <person name="Oakley B."/>
            <person name="Pocsi I."/>
            <person name="Scazzocchio C."/>
            <person name="Seiboth B."/>
            <person name="vanKuyk P.A."/>
            <person name="Wortman J."/>
            <person name="Dyer P.S."/>
            <person name="Grigoriev I.V."/>
        </authorList>
    </citation>
    <scope>NUCLEOTIDE SEQUENCE [LARGE SCALE GENOMIC DNA]</scope>
    <source>
        <strain evidence="3">CBS 593.65</strain>
    </source>
</reference>